<proteinExistence type="predicted"/>
<evidence type="ECO:0000313" key="2">
    <source>
        <dbReference type="EMBL" id="CEE01613.1"/>
    </source>
</evidence>
<dbReference type="AlphaFoldDB" id="A0A090IYV1"/>
<organism evidence="2 3">
    <name type="scientific">Caldibacillus thermoamylovorans</name>
    <dbReference type="NCBI Taxonomy" id="35841"/>
    <lineage>
        <taxon>Bacteria</taxon>
        <taxon>Bacillati</taxon>
        <taxon>Bacillota</taxon>
        <taxon>Bacilli</taxon>
        <taxon>Bacillales</taxon>
        <taxon>Bacillaceae</taxon>
        <taxon>Caldibacillus</taxon>
    </lineage>
</organism>
<protein>
    <submittedName>
        <fullName evidence="2">Phosphoglycerate mutase</fullName>
    </submittedName>
</protein>
<reference evidence="2 3" key="1">
    <citation type="submission" date="2014-07" db="EMBL/GenBank/DDBJ databases">
        <authorList>
            <person name="Wibberg Daniel"/>
        </authorList>
    </citation>
    <scope>NUCLEOTIDE SEQUENCE [LARGE SCALE GENOMIC DNA]</scope>
</reference>
<name>A0A090IYV1_9BACI</name>
<dbReference type="RefSeq" id="WP_034770171.1">
    <property type="nucleotide sequence ID" value="NZ_CCRF01000052.1"/>
</dbReference>
<evidence type="ECO:0000313" key="3">
    <source>
        <dbReference type="Proteomes" id="UP000040576"/>
    </source>
</evidence>
<evidence type="ECO:0000256" key="1">
    <source>
        <dbReference type="PIRSR" id="PIRSR613078-2"/>
    </source>
</evidence>
<dbReference type="InterPro" id="IPR013078">
    <property type="entry name" value="His_Pase_superF_clade-1"/>
</dbReference>
<dbReference type="SUPFAM" id="SSF53254">
    <property type="entry name" value="Phosphoglycerate mutase-like"/>
    <property type="match status" value="1"/>
</dbReference>
<dbReference type="Proteomes" id="UP000040576">
    <property type="component" value="Unassembled WGS sequence"/>
</dbReference>
<gene>
    <name evidence="2" type="ORF">BT1A1_1787</name>
</gene>
<dbReference type="GO" id="GO:0005737">
    <property type="term" value="C:cytoplasm"/>
    <property type="evidence" value="ECO:0007669"/>
    <property type="project" value="TreeGrafter"/>
</dbReference>
<dbReference type="EMBL" id="CCRF01000052">
    <property type="protein sequence ID" value="CEE01613.1"/>
    <property type="molecule type" value="Genomic_DNA"/>
</dbReference>
<dbReference type="Pfam" id="PF00300">
    <property type="entry name" value="His_Phos_1"/>
    <property type="match status" value="1"/>
</dbReference>
<dbReference type="GeneID" id="92961001"/>
<sequence>MLLSLVRHLPTEWNKKQLLQGKRDIPLLPVTEETITSIQRNLEKLKKQPSFDIALASTLQRTQQTAALYGIQPEIDGLLDELDFGPFEGKTKATLFRQDGENWLADPQKSILRTNIEDLEERIKLFLEKYKKYHHVLVFGHGSWIRAMLSYVQFGNLKQMNRLTVENNMLIQILVNGKGEC</sequence>
<feature type="binding site" evidence="1">
    <location>
        <begin position="7"/>
        <end position="14"/>
    </location>
    <ligand>
        <name>substrate</name>
    </ligand>
</feature>
<dbReference type="CDD" id="cd07067">
    <property type="entry name" value="HP_PGM_like"/>
    <property type="match status" value="1"/>
</dbReference>
<dbReference type="PANTHER" id="PTHR48100:SF1">
    <property type="entry name" value="HISTIDINE PHOSPHATASE FAMILY PROTEIN-RELATED"/>
    <property type="match status" value="1"/>
</dbReference>
<accession>A0A090IYV1</accession>
<dbReference type="InterPro" id="IPR050275">
    <property type="entry name" value="PGM_Phosphatase"/>
</dbReference>
<feature type="binding site" evidence="1">
    <location>
        <position position="61"/>
    </location>
    <ligand>
        <name>substrate</name>
    </ligand>
</feature>
<dbReference type="SMART" id="SM00855">
    <property type="entry name" value="PGAM"/>
    <property type="match status" value="1"/>
</dbReference>
<keyword evidence="3" id="KW-1185">Reference proteome</keyword>
<dbReference type="PANTHER" id="PTHR48100">
    <property type="entry name" value="BROAD-SPECIFICITY PHOSPHATASE YOR283W-RELATED"/>
    <property type="match status" value="1"/>
</dbReference>
<dbReference type="Gene3D" id="3.40.50.1240">
    <property type="entry name" value="Phosphoglycerate mutase-like"/>
    <property type="match status" value="1"/>
</dbReference>
<dbReference type="InterPro" id="IPR029033">
    <property type="entry name" value="His_PPase_superfam"/>
</dbReference>
<dbReference type="GO" id="GO:0016791">
    <property type="term" value="F:phosphatase activity"/>
    <property type="evidence" value="ECO:0007669"/>
    <property type="project" value="TreeGrafter"/>
</dbReference>